<gene>
    <name evidence="2" type="ORF">HPBE_LOCUS13043</name>
</gene>
<protein>
    <submittedName>
        <fullName evidence="4">SEFIR domain-containing protein</fullName>
    </submittedName>
</protein>
<evidence type="ECO:0000313" key="4">
    <source>
        <dbReference type="WBParaSite" id="HPBE_0001304201-mRNA-1"/>
    </source>
</evidence>
<accession>A0A3P8ASM9</accession>
<accession>A0A183FX14</accession>
<evidence type="ECO:0000313" key="3">
    <source>
        <dbReference type="Proteomes" id="UP000050761"/>
    </source>
</evidence>
<dbReference type="Proteomes" id="UP000050761">
    <property type="component" value="Unassembled WGS sequence"/>
</dbReference>
<feature type="compositionally biased region" description="Basic residues" evidence="1">
    <location>
        <begin position="247"/>
        <end position="256"/>
    </location>
</feature>
<sequence>MGSRFDLDSDVEEIKATDKGPVYDASGSKIKFLVAVAATVTTHSAPPQRVAFFVRKSEDDILFQGTNAFHKLNIVLEEEKEEGKSNQAVSYRKHRHVSNVFKMSSGEMPRDNTISKDRTTQCKSRVVYSMLDGLACQLNQCPITAAMVLVWPDVMPSNHHISHIMRALERHLQCGDIWICMSPYEERRSGIWHEIKKVRKFAMSTITLPIFFPKKRTKRYEDDHPAVEQTTPALHDVNRLLRFPTRRRGNRRSRKRCISDRDRYAP</sequence>
<organism evidence="3 4">
    <name type="scientific">Heligmosomoides polygyrus</name>
    <name type="common">Parasitic roundworm</name>
    <dbReference type="NCBI Taxonomy" id="6339"/>
    <lineage>
        <taxon>Eukaryota</taxon>
        <taxon>Metazoa</taxon>
        <taxon>Ecdysozoa</taxon>
        <taxon>Nematoda</taxon>
        <taxon>Chromadorea</taxon>
        <taxon>Rhabditida</taxon>
        <taxon>Rhabditina</taxon>
        <taxon>Rhabditomorpha</taxon>
        <taxon>Strongyloidea</taxon>
        <taxon>Heligmosomidae</taxon>
        <taxon>Heligmosomoides</taxon>
    </lineage>
</organism>
<evidence type="ECO:0000256" key="1">
    <source>
        <dbReference type="SAM" id="MobiDB-lite"/>
    </source>
</evidence>
<dbReference type="AlphaFoldDB" id="A0A183FX14"/>
<dbReference type="WBParaSite" id="HPBE_0001304201-mRNA-1">
    <property type="protein sequence ID" value="HPBE_0001304201-mRNA-1"/>
    <property type="gene ID" value="HPBE_0001304201"/>
</dbReference>
<name>A0A183FX14_HELPZ</name>
<feature type="region of interest" description="Disordered" evidence="1">
    <location>
        <begin position="247"/>
        <end position="266"/>
    </location>
</feature>
<reference evidence="2 3" key="1">
    <citation type="submission" date="2018-11" db="EMBL/GenBank/DDBJ databases">
        <authorList>
            <consortium name="Pathogen Informatics"/>
        </authorList>
    </citation>
    <scope>NUCLEOTIDE SEQUENCE [LARGE SCALE GENOMIC DNA]</scope>
</reference>
<feature type="compositionally biased region" description="Basic and acidic residues" evidence="1">
    <location>
        <begin position="257"/>
        <end position="266"/>
    </location>
</feature>
<evidence type="ECO:0000313" key="2">
    <source>
        <dbReference type="EMBL" id="VDO94673.1"/>
    </source>
</evidence>
<proteinExistence type="predicted"/>
<dbReference type="EMBL" id="UZAH01027752">
    <property type="protein sequence ID" value="VDO94673.1"/>
    <property type="molecule type" value="Genomic_DNA"/>
</dbReference>
<reference evidence="4" key="2">
    <citation type="submission" date="2019-09" db="UniProtKB">
        <authorList>
            <consortium name="WormBaseParasite"/>
        </authorList>
    </citation>
    <scope>IDENTIFICATION</scope>
</reference>
<keyword evidence="3" id="KW-1185">Reference proteome</keyword>